<evidence type="ECO:0000256" key="1">
    <source>
        <dbReference type="SAM" id="MobiDB-lite"/>
    </source>
</evidence>
<reference evidence="2" key="1">
    <citation type="submission" date="2016-10" db="EMBL/GenBank/DDBJ databases">
        <title>Sequence of Gallionella enrichment culture.</title>
        <authorList>
            <person name="Poehlein A."/>
            <person name="Muehling M."/>
            <person name="Daniel R."/>
        </authorList>
    </citation>
    <scope>NUCLEOTIDE SEQUENCE</scope>
</reference>
<feature type="region of interest" description="Disordered" evidence="1">
    <location>
        <begin position="34"/>
        <end position="70"/>
    </location>
</feature>
<name>A0A1J5P496_9ZZZZ</name>
<proteinExistence type="predicted"/>
<organism evidence="2">
    <name type="scientific">mine drainage metagenome</name>
    <dbReference type="NCBI Taxonomy" id="410659"/>
    <lineage>
        <taxon>unclassified sequences</taxon>
        <taxon>metagenomes</taxon>
        <taxon>ecological metagenomes</taxon>
    </lineage>
</organism>
<sequence length="70" mass="7955">MAGADECFRLRGSVFYFVFCLSNRCAPFSQRLGRHGSTGWQPSRGTIAKEAPYADKKGDIADPRRLKRFR</sequence>
<accession>A0A1J5P496</accession>
<evidence type="ECO:0000313" key="2">
    <source>
        <dbReference type="EMBL" id="OIQ66377.1"/>
    </source>
</evidence>
<feature type="compositionally biased region" description="Basic and acidic residues" evidence="1">
    <location>
        <begin position="52"/>
        <end position="64"/>
    </location>
</feature>
<gene>
    <name evidence="2" type="ORF">GALL_520530</name>
</gene>
<dbReference type="AlphaFoldDB" id="A0A1J5P496"/>
<protein>
    <submittedName>
        <fullName evidence="2">Uncharacterized protein</fullName>
    </submittedName>
</protein>
<dbReference type="EMBL" id="MLJW01006647">
    <property type="protein sequence ID" value="OIQ66377.1"/>
    <property type="molecule type" value="Genomic_DNA"/>
</dbReference>
<comment type="caution">
    <text evidence="2">The sequence shown here is derived from an EMBL/GenBank/DDBJ whole genome shotgun (WGS) entry which is preliminary data.</text>
</comment>